<keyword evidence="2" id="KW-1185">Reference proteome</keyword>
<evidence type="ECO:0000313" key="2">
    <source>
        <dbReference type="Proteomes" id="UP000002630"/>
    </source>
</evidence>
<evidence type="ECO:0000313" key="1">
    <source>
        <dbReference type="EMBL" id="CBJ26068.1"/>
    </source>
</evidence>
<dbReference type="EMBL" id="FN648291">
    <property type="protein sequence ID" value="CBJ26068.1"/>
    <property type="molecule type" value="Genomic_DNA"/>
</dbReference>
<organism evidence="1 2">
    <name type="scientific">Ectocarpus siliculosus</name>
    <name type="common">Brown alga</name>
    <name type="synonym">Conferva siliculosa</name>
    <dbReference type="NCBI Taxonomy" id="2880"/>
    <lineage>
        <taxon>Eukaryota</taxon>
        <taxon>Sar</taxon>
        <taxon>Stramenopiles</taxon>
        <taxon>Ochrophyta</taxon>
        <taxon>PX clade</taxon>
        <taxon>Phaeophyceae</taxon>
        <taxon>Ectocarpales</taxon>
        <taxon>Ectocarpaceae</taxon>
        <taxon>Ectocarpus</taxon>
    </lineage>
</organism>
<reference evidence="1 2" key="1">
    <citation type="journal article" date="2010" name="Nature">
        <title>The Ectocarpus genome and the independent evolution of multicellularity in brown algae.</title>
        <authorList>
            <person name="Cock J.M."/>
            <person name="Sterck L."/>
            <person name="Rouze P."/>
            <person name="Scornet D."/>
            <person name="Allen A.E."/>
            <person name="Amoutzias G."/>
            <person name="Anthouard V."/>
            <person name="Artiguenave F."/>
            <person name="Aury J.M."/>
            <person name="Badger J.H."/>
            <person name="Beszteri B."/>
            <person name="Billiau K."/>
            <person name="Bonnet E."/>
            <person name="Bothwell J.H."/>
            <person name="Bowler C."/>
            <person name="Boyen C."/>
            <person name="Brownlee C."/>
            <person name="Carrano C.J."/>
            <person name="Charrier B."/>
            <person name="Cho G.Y."/>
            <person name="Coelho S.M."/>
            <person name="Collen J."/>
            <person name="Corre E."/>
            <person name="Da Silva C."/>
            <person name="Delage L."/>
            <person name="Delaroque N."/>
            <person name="Dittami S.M."/>
            <person name="Doulbeau S."/>
            <person name="Elias M."/>
            <person name="Farnham G."/>
            <person name="Gachon C.M."/>
            <person name="Gschloessl B."/>
            <person name="Heesch S."/>
            <person name="Jabbari K."/>
            <person name="Jubin C."/>
            <person name="Kawai H."/>
            <person name="Kimura K."/>
            <person name="Kloareg B."/>
            <person name="Kupper F.C."/>
            <person name="Lang D."/>
            <person name="Le Bail A."/>
            <person name="Leblanc C."/>
            <person name="Lerouge P."/>
            <person name="Lohr M."/>
            <person name="Lopez P.J."/>
            <person name="Martens C."/>
            <person name="Maumus F."/>
            <person name="Michel G."/>
            <person name="Miranda-Saavedra D."/>
            <person name="Morales J."/>
            <person name="Moreau H."/>
            <person name="Motomura T."/>
            <person name="Nagasato C."/>
            <person name="Napoli C.A."/>
            <person name="Nelson D.R."/>
            <person name="Nyvall-Collen P."/>
            <person name="Peters A.F."/>
            <person name="Pommier C."/>
            <person name="Potin P."/>
            <person name="Poulain J."/>
            <person name="Quesneville H."/>
            <person name="Read B."/>
            <person name="Rensing S.A."/>
            <person name="Ritter A."/>
            <person name="Rousvoal S."/>
            <person name="Samanta M."/>
            <person name="Samson G."/>
            <person name="Schroeder D.C."/>
            <person name="Segurens B."/>
            <person name="Strittmatter M."/>
            <person name="Tonon T."/>
            <person name="Tregear J.W."/>
            <person name="Valentin K."/>
            <person name="von Dassow P."/>
            <person name="Yamagishi T."/>
            <person name="Van de Peer Y."/>
            <person name="Wincker P."/>
        </authorList>
    </citation>
    <scope>NUCLEOTIDE SEQUENCE [LARGE SCALE GENOMIC DNA]</scope>
    <source>
        <strain evidence="2">Ec32 / CCAP1310/4</strain>
    </source>
</reference>
<name>D7FNQ7_ECTSI</name>
<dbReference type="InParanoid" id="D7FNQ7"/>
<dbReference type="OrthoDB" id="188759at2759"/>
<protein>
    <submittedName>
        <fullName evidence="1">Uncharacterized protein</fullName>
    </submittedName>
</protein>
<accession>D7FNQ7</accession>
<sequence length="179" mass="19859">MVGSAAPPGAPSNAPSLLDDFPELAITREDDELLTSLLQESGWGETSNEDDRAINLPIEWVVDIADKDNDWFLATAFGYNDMKQTLHVMVPDGINPTWTGDVAVNQLGIEINSFASLQTVRLLECCDKRSMALFKQLVRESAIEVDWDVSIHHRRTSRTNPTPGRFKQLYRASGASGLR</sequence>
<dbReference type="AlphaFoldDB" id="D7FNQ7"/>
<proteinExistence type="predicted"/>
<dbReference type="Proteomes" id="UP000002630">
    <property type="component" value="Linkage Group LG02"/>
</dbReference>
<dbReference type="EMBL" id="FN649727">
    <property type="protein sequence ID" value="CBJ26068.1"/>
    <property type="molecule type" value="Genomic_DNA"/>
</dbReference>
<gene>
    <name evidence="1" type="ORF">Esi_0018_0183</name>
</gene>